<evidence type="ECO:0000256" key="1">
    <source>
        <dbReference type="ARBA" id="ARBA00023015"/>
    </source>
</evidence>
<keyword evidence="7" id="KW-1185">Reference proteome</keyword>
<keyword evidence="2 4" id="KW-0238">DNA-binding</keyword>
<gene>
    <name evidence="6" type="ORF">BJ969_003427</name>
</gene>
<dbReference type="FunFam" id="1.10.10.60:FF:000141">
    <property type="entry name" value="TetR family transcriptional regulator"/>
    <property type="match status" value="1"/>
</dbReference>
<feature type="domain" description="HTH tetR-type" evidence="5">
    <location>
        <begin position="10"/>
        <end position="70"/>
    </location>
</feature>
<protein>
    <submittedName>
        <fullName evidence="6">AcrR family transcriptional regulator</fullName>
    </submittedName>
</protein>
<dbReference type="PANTHER" id="PTHR30055">
    <property type="entry name" value="HTH-TYPE TRANSCRIPTIONAL REGULATOR RUTR"/>
    <property type="match status" value="1"/>
</dbReference>
<dbReference type="SUPFAM" id="SSF46689">
    <property type="entry name" value="Homeodomain-like"/>
    <property type="match status" value="1"/>
</dbReference>
<evidence type="ECO:0000256" key="4">
    <source>
        <dbReference type="PROSITE-ProRule" id="PRU00335"/>
    </source>
</evidence>
<feature type="DNA-binding region" description="H-T-H motif" evidence="4">
    <location>
        <begin position="33"/>
        <end position="52"/>
    </location>
</feature>
<dbReference type="RefSeq" id="WP_184479887.1">
    <property type="nucleotide sequence ID" value="NZ_JACHIV010000001.1"/>
</dbReference>
<evidence type="ECO:0000256" key="2">
    <source>
        <dbReference type="ARBA" id="ARBA00023125"/>
    </source>
</evidence>
<dbReference type="PRINTS" id="PR00455">
    <property type="entry name" value="HTHTETR"/>
</dbReference>
<evidence type="ECO:0000256" key="3">
    <source>
        <dbReference type="ARBA" id="ARBA00023163"/>
    </source>
</evidence>
<dbReference type="GO" id="GO:0045892">
    <property type="term" value="P:negative regulation of DNA-templated transcription"/>
    <property type="evidence" value="ECO:0007669"/>
    <property type="project" value="UniProtKB-ARBA"/>
</dbReference>
<name>A0A840NM32_9PSEU</name>
<accession>A0A840NM32</accession>
<dbReference type="InterPro" id="IPR050109">
    <property type="entry name" value="HTH-type_TetR-like_transc_reg"/>
</dbReference>
<keyword evidence="3" id="KW-0804">Transcription</keyword>
<organism evidence="6 7">
    <name type="scientific">Saccharopolyspora gloriosae</name>
    <dbReference type="NCBI Taxonomy" id="455344"/>
    <lineage>
        <taxon>Bacteria</taxon>
        <taxon>Bacillati</taxon>
        <taxon>Actinomycetota</taxon>
        <taxon>Actinomycetes</taxon>
        <taxon>Pseudonocardiales</taxon>
        <taxon>Pseudonocardiaceae</taxon>
        <taxon>Saccharopolyspora</taxon>
    </lineage>
</organism>
<keyword evidence="1" id="KW-0805">Transcription regulation</keyword>
<evidence type="ECO:0000259" key="5">
    <source>
        <dbReference type="PROSITE" id="PS50977"/>
    </source>
</evidence>
<dbReference type="Gene3D" id="1.10.357.10">
    <property type="entry name" value="Tetracycline Repressor, domain 2"/>
    <property type="match status" value="1"/>
</dbReference>
<reference evidence="6 7" key="1">
    <citation type="submission" date="2020-08" db="EMBL/GenBank/DDBJ databases">
        <title>Sequencing the genomes of 1000 actinobacteria strains.</title>
        <authorList>
            <person name="Klenk H.-P."/>
        </authorList>
    </citation>
    <scope>NUCLEOTIDE SEQUENCE [LARGE SCALE GENOMIC DNA]</scope>
    <source>
        <strain evidence="6 7">DSM 45582</strain>
    </source>
</reference>
<dbReference type="Proteomes" id="UP000580474">
    <property type="component" value="Unassembled WGS sequence"/>
</dbReference>
<dbReference type="InterPro" id="IPR001647">
    <property type="entry name" value="HTH_TetR"/>
</dbReference>
<proteinExistence type="predicted"/>
<dbReference type="GO" id="GO:0000976">
    <property type="term" value="F:transcription cis-regulatory region binding"/>
    <property type="evidence" value="ECO:0007669"/>
    <property type="project" value="TreeGrafter"/>
</dbReference>
<dbReference type="EMBL" id="JACHIV010000001">
    <property type="protein sequence ID" value="MBB5070339.1"/>
    <property type="molecule type" value="Genomic_DNA"/>
</dbReference>
<dbReference type="PROSITE" id="PS50977">
    <property type="entry name" value="HTH_TETR_2"/>
    <property type="match status" value="1"/>
</dbReference>
<sequence length="202" mass="21618">MARTAGSSAIRTRQRVLEAARALFLERGYAGTSIRDIAEHLEMTKAALYYHFPAKEDLLRELVAPVAVELTACVRAAESRAEPRRDLLRRVVDLFDDNRHVLRGTLYDSSARQVLLAEDDLFGGLGALERALAVSGEAADLLLARCALGTIRGAIIPARDVDALALNRPPESGIGPGLSEQDRDLVTAAAWAALTAAGSTAS</sequence>
<dbReference type="Pfam" id="PF00440">
    <property type="entry name" value="TetR_N"/>
    <property type="match status" value="1"/>
</dbReference>
<comment type="caution">
    <text evidence="6">The sequence shown here is derived from an EMBL/GenBank/DDBJ whole genome shotgun (WGS) entry which is preliminary data.</text>
</comment>
<dbReference type="GO" id="GO:0003700">
    <property type="term" value="F:DNA-binding transcription factor activity"/>
    <property type="evidence" value="ECO:0007669"/>
    <property type="project" value="TreeGrafter"/>
</dbReference>
<evidence type="ECO:0000313" key="6">
    <source>
        <dbReference type="EMBL" id="MBB5070339.1"/>
    </source>
</evidence>
<dbReference type="InterPro" id="IPR009057">
    <property type="entry name" value="Homeodomain-like_sf"/>
</dbReference>
<dbReference type="AlphaFoldDB" id="A0A840NM32"/>
<dbReference type="PANTHER" id="PTHR30055:SF234">
    <property type="entry name" value="HTH-TYPE TRANSCRIPTIONAL REGULATOR BETI"/>
    <property type="match status" value="1"/>
</dbReference>
<evidence type="ECO:0000313" key="7">
    <source>
        <dbReference type="Proteomes" id="UP000580474"/>
    </source>
</evidence>